<name>A0A484P2U3_9ZZZZ</name>
<dbReference type="EMBL" id="CAADIB010000003">
    <property type="protein sequence ID" value="VFR20218.1"/>
    <property type="molecule type" value="Genomic_DNA"/>
</dbReference>
<protein>
    <submittedName>
        <fullName evidence="1">Phage-related protein</fullName>
    </submittedName>
</protein>
<proteinExistence type="predicted"/>
<dbReference type="EMBL" id="CAADHZ010000027">
    <property type="protein sequence ID" value="VFR36865.1"/>
    <property type="molecule type" value="Genomic_DNA"/>
</dbReference>
<sequence length="167" mass="18432">MKKAKPRIEKNFDARKFKALEDRLTELARKHVVVGIPASRNTTSERSGSLAEIAATHEFGSRNGDIPERAPLRSSMVKNQAKYIKLNESNFRDVLNGKISADQAMNMLGMAAATDVQATIAEGSFTPLKPETIQRKGSSKPLIDTGQLRQSITYEVRSSQVKGEKDD</sequence>
<organism evidence="1">
    <name type="scientific">plant metagenome</name>
    <dbReference type="NCBI Taxonomy" id="1297885"/>
    <lineage>
        <taxon>unclassified sequences</taxon>
        <taxon>metagenomes</taxon>
        <taxon>organismal metagenomes</taxon>
    </lineage>
</organism>
<accession>A0A484P2U3</accession>
<gene>
    <name evidence="2" type="ORF">ANDO1_1707</name>
    <name evidence="1" type="ORF">ANDO2_1614</name>
</gene>
<reference evidence="1" key="1">
    <citation type="submission" date="2019-03" db="EMBL/GenBank/DDBJ databases">
        <authorList>
            <person name="Danneels B."/>
        </authorList>
    </citation>
    <scope>NUCLEOTIDE SEQUENCE</scope>
</reference>
<evidence type="ECO:0000313" key="1">
    <source>
        <dbReference type="EMBL" id="VFR20218.1"/>
    </source>
</evidence>
<evidence type="ECO:0000313" key="2">
    <source>
        <dbReference type="EMBL" id="VFR36865.1"/>
    </source>
</evidence>
<dbReference type="AlphaFoldDB" id="A0A484P2U3"/>